<evidence type="ECO:0000256" key="12">
    <source>
        <dbReference type="ARBA" id="ARBA00022679"/>
    </source>
</evidence>
<dbReference type="Pfam" id="PF00912">
    <property type="entry name" value="Transgly"/>
    <property type="match status" value="1"/>
</dbReference>
<evidence type="ECO:0000256" key="9">
    <source>
        <dbReference type="ARBA" id="ARBA00022645"/>
    </source>
</evidence>
<dbReference type="Proteomes" id="UP000091979">
    <property type="component" value="Unassembled WGS sequence"/>
</dbReference>
<keyword evidence="14" id="KW-0378">Hydrolase</keyword>
<dbReference type="NCBIfam" id="TIGR02074">
    <property type="entry name" value="PBP_1a_fam"/>
    <property type="match status" value="1"/>
</dbReference>
<dbReference type="SUPFAM" id="SSF56601">
    <property type="entry name" value="beta-lactamase/transpeptidase-like"/>
    <property type="match status" value="1"/>
</dbReference>
<evidence type="ECO:0000256" key="15">
    <source>
        <dbReference type="ARBA" id="ARBA00022960"/>
    </source>
</evidence>
<evidence type="ECO:0000256" key="14">
    <source>
        <dbReference type="ARBA" id="ARBA00022801"/>
    </source>
</evidence>
<evidence type="ECO:0000259" key="29">
    <source>
        <dbReference type="Pfam" id="PF17092"/>
    </source>
</evidence>
<accession>A0A1B7XBF4</accession>
<evidence type="ECO:0000256" key="21">
    <source>
        <dbReference type="ARBA" id="ARBA00023268"/>
    </source>
</evidence>
<keyword evidence="9" id="KW-0121">Carboxypeptidase</keyword>
<organism evidence="30 31">
    <name type="scientific">Halodesulfovibrio spirochaetisodalis</name>
    <dbReference type="NCBI Taxonomy" id="1560234"/>
    <lineage>
        <taxon>Bacteria</taxon>
        <taxon>Pseudomonadati</taxon>
        <taxon>Thermodesulfobacteriota</taxon>
        <taxon>Desulfovibrionia</taxon>
        <taxon>Desulfovibrionales</taxon>
        <taxon>Desulfovibrionaceae</taxon>
        <taxon>Halodesulfovibrio</taxon>
    </lineage>
</organism>
<dbReference type="PATRIC" id="fig|1560234.3.peg.1397"/>
<evidence type="ECO:0000256" key="11">
    <source>
        <dbReference type="ARBA" id="ARBA00022676"/>
    </source>
</evidence>
<evidence type="ECO:0000259" key="27">
    <source>
        <dbReference type="Pfam" id="PF00905"/>
    </source>
</evidence>
<keyword evidence="17" id="KW-0573">Peptidoglycan synthesis</keyword>
<dbReference type="EC" id="3.4.16.4" evidence="5"/>
<evidence type="ECO:0000256" key="25">
    <source>
        <dbReference type="ARBA" id="ARBA00049902"/>
    </source>
</evidence>
<dbReference type="InterPro" id="IPR001460">
    <property type="entry name" value="PCN-bd_Tpept"/>
</dbReference>
<evidence type="ECO:0000256" key="17">
    <source>
        <dbReference type="ARBA" id="ARBA00022984"/>
    </source>
</evidence>
<comment type="similarity">
    <text evidence="3">In the C-terminal section; belongs to the transpeptidase family.</text>
</comment>
<dbReference type="InterPro" id="IPR012340">
    <property type="entry name" value="NA-bd_OB-fold"/>
</dbReference>
<evidence type="ECO:0000259" key="28">
    <source>
        <dbReference type="Pfam" id="PF00912"/>
    </source>
</evidence>
<keyword evidence="22" id="KW-0961">Cell wall biogenesis/degradation</keyword>
<dbReference type="GO" id="GO:0009252">
    <property type="term" value="P:peptidoglycan biosynthetic process"/>
    <property type="evidence" value="ECO:0007669"/>
    <property type="project" value="UniProtKB-UniPathway"/>
</dbReference>
<keyword evidence="20" id="KW-0046">Antibiotic resistance</keyword>
<evidence type="ECO:0000256" key="26">
    <source>
        <dbReference type="ARBA" id="ARBA00060592"/>
    </source>
</evidence>
<comment type="subcellular location">
    <subcellularLocation>
        <location evidence="1">Cell inner membrane</location>
        <topology evidence="1">Single-pass type II membrane protein</topology>
    </subcellularLocation>
</comment>
<feature type="domain" description="Glycosyl transferase family 51" evidence="28">
    <location>
        <begin position="56"/>
        <end position="230"/>
    </location>
</feature>
<dbReference type="InterPro" id="IPR001264">
    <property type="entry name" value="Glyco_trans_51"/>
</dbReference>
<dbReference type="InterPro" id="IPR050396">
    <property type="entry name" value="Glycosyltr_51/Transpeptidase"/>
</dbReference>
<evidence type="ECO:0000256" key="23">
    <source>
        <dbReference type="ARBA" id="ARBA00034000"/>
    </source>
</evidence>
<evidence type="ECO:0000313" key="31">
    <source>
        <dbReference type="Proteomes" id="UP000091979"/>
    </source>
</evidence>
<dbReference type="GO" id="GO:0046677">
    <property type="term" value="P:response to antibiotic"/>
    <property type="evidence" value="ECO:0007669"/>
    <property type="project" value="UniProtKB-KW"/>
</dbReference>
<sequence length="808" mass="90376">MKKILLYTCIGFALVAAVGTLAASGLYWWASKDLPSFTRINDYQPPLVTTVYARDGQVLGHFYREKRFLVSHEEMPDLIKRAFLAAEDDSFYEHDGVDPKAIFRAFIKNMRAGSIRQGGSTITQQIIKRLLLSSEKSYERKLKEAILAFRLERYLTKDEILTIYLNEIYLGAGAYGVEAAARTYFGKHVNELTVAEAAILAGLPQAPSKYNPLRAPGSAKARQRYVLGRMLELGWITQEQYDTAITAPLVYKSMEDPSWKRGAWYLEEVRRKLISYLSEENMRKLGIELPRYGEDAVYEAGLKVYTAIDMDYQDAAEESLRAGLEASSKRRGWQGPIQSIETEMVDDFLQQQEVVPALLTDKKWIQVLVTKVEKSGADVRFGEMKGRIPVKTMHWCRKPNPRVATDHVPAMKDARKVLKVGDVVWASIEVPERLKETWEPELLTAEDVLPLALQQHPNVQGAVVSMDPRSGDVLALVGGYSFTESQFNRATQAKRQPGSAFKPIVYSTAMDNGYTPASIVLDAPIVYTDQSTSKVWRPENFSGVFYGPTLLRTALVKSRNLCTIRVAKALGIPKVVERAKAMGLEGPFPYDLSVSLGSVAVSPINLTEAYTTFANGGQWVKGRLIRSVKDAWGDDLISIETQRTQGMDPETSYIMSTLLKEVVQDGTGWRLKVLKRPIGGKTGTTNDEKDAWFVGVTPYLVTTAYVGFDQLTPMGKWETGSRAASPVVRDYLLQVLDDYPKEDFEMPAGVIQVRIDAGSGRIASAYSGKSYFLPFKEGTQPTIMQGQRLTREQRDPVESGEDLLKQMF</sequence>
<keyword evidence="15" id="KW-0133">Cell shape</keyword>
<dbReference type="GO" id="GO:0005886">
    <property type="term" value="C:plasma membrane"/>
    <property type="evidence" value="ECO:0007669"/>
    <property type="project" value="UniProtKB-SubCell"/>
</dbReference>
<evidence type="ECO:0000256" key="2">
    <source>
        <dbReference type="ARBA" id="ARBA00004752"/>
    </source>
</evidence>
<dbReference type="GO" id="GO:0008658">
    <property type="term" value="F:penicillin binding"/>
    <property type="evidence" value="ECO:0007669"/>
    <property type="project" value="InterPro"/>
</dbReference>
<dbReference type="SUPFAM" id="SSF53955">
    <property type="entry name" value="Lysozyme-like"/>
    <property type="match status" value="1"/>
</dbReference>
<feature type="domain" description="Penicillin-binding protein transpeptidase" evidence="27">
    <location>
        <begin position="461"/>
        <end position="706"/>
    </location>
</feature>
<dbReference type="EMBL" id="JXMS01000020">
    <property type="protein sequence ID" value="OBQ46630.1"/>
    <property type="molecule type" value="Genomic_DNA"/>
</dbReference>
<dbReference type="GO" id="GO:0030288">
    <property type="term" value="C:outer membrane-bounded periplasmic space"/>
    <property type="evidence" value="ECO:0007669"/>
    <property type="project" value="TreeGrafter"/>
</dbReference>
<evidence type="ECO:0000256" key="20">
    <source>
        <dbReference type="ARBA" id="ARBA00023251"/>
    </source>
</evidence>
<dbReference type="Gene3D" id="1.10.3810.10">
    <property type="entry name" value="Biosynthetic peptidoglycan transglycosylase-like"/>
    <property type="match status" value="1"/>
</dbReference>
<dbReference type="InterPro" id="IPR031376">
    <property type="entry name" value="PCB_OB"/>
</dbReference>
<evidence type="ECO:0000256" key="7">
    <source>
        <dbReference type="ARBA" id="ARBA00022475"/>
    </source>
</evidence>
<feature type="domain" description="Penicillin-binding protein OB-like" evidence="29">
    <location>
        <begin position="333"/>
        <end position="430"/>
    </location>
</feature>
<protein>
    <recommendedName>
        <fullName evidence="6">Penicillin-binding protein 1A</fullName>
        <ecNumber evidence="24">2.4.99.28</ecNumber>
        <ecNumber evidence="5">3.4.16.4</ecNumber>
    </recommendedName>
</protein>
<keyword evidence="7" id="KW-1003">Cell membrane</keyword>
<comment type="catalytic activity">
    <reaction evidence="23">
        <text>Preferential cleavage: (Ac)2-L-Lys-D-Ala-|-D-Ala. Also transpeptidation of peptidyl-alanyl moieties that are N-acyl substituents of D-alanine.</text>
        <dbReference type="EC" id="3.4.16.4"/>
    </reaction>
</comment>
<evidence type="ECO:0000256" key="13">
    <source>
        <dbReference type="ARBA" id="ARBA00022692"/>
    </source>
</evidence>
<dbReference type="GO" id="GO:0008955">
    <property type="term" value="F:peptidoglycan glycosyltransferase activity"/>
    <property type="evidence" value="ECO:0007669"/>
    <property type="project" value="UniProtKB-EC"/>
</dbReference>
<dbReference type="GO" id="GO:0071555">
    <property type="term" value="P:cell wall organization"/>
    <property type="evidence" value="ECO:0007669"/>
    <property type="project" value="UniProtKB-KW"/>
</dbReference>
<evidence type="ECO:0000256" key="10">
    <source>
        <dbReference type="ARBA" id="ARBA00022670"/>
    </source>
</evidence>
<comment type="pathway">
    <text evidence="2">Cell wall biogenesis; peptidoglycan biosynthesis.</text>
</comment>
<dbReference type="Pfam" id="PF17092">
    <property type="entry name" value="PCB_OB"/>
    <property type="match status" value="1"/>
</dbReference>
<dbReference type="FunFam" id="1.10.3810.10:FF:000003">
    <property type="entry name" value="Penicillin-binding protein 1a"/>
    <property type="match status" value="1"/>
</dbReference>
<gene>
    <name evidence="30" type="ORF">SP90_11545</name>
</gene>
<evidence type="ECO:0000256" key="19">
    <source>
        <dbReference type="ARBA" id="ARBA00023136"/>
    </source>
</evidence>
<dbReference type="PANTHER" id="PTHR32282">
    <property type="entry name" value="BINDING PROTEIN TRANSPEPTIDASE, PUTATIVE-RELATED"/>
    <property type="match status" value="1"/>
</dbReference>
<evidence type="ECO:0000256" key="1">
    <source>
        <dbReference type="ARBA" id="ARBA00004249"/>
    </source>
</evidence>
<dbReference type="InterPro" id="IPR036950">
    <property type="entry name" value="PBP_transglycosylase"/>
</dbReference>
<dbReference type="InterPro" id="IPR012338">
    <property type="entry name" value="Beta-lactam/transpept-like"/>
</dbReference>
<keyword evidence="10" id="KW-0645">Protease</keyword>
<dbReference type="GO" id="GO:0006508">
    <property type="term" value="P:proteolysis"/>
    <property type="evidence" value="ECO:0007669"/>
    <property type="project" value="UniProtKB-KW"/>
</dbReference>
<keyword evidence="16" id="KW-0735">Signal-anchor</keyword>
<dbReference type="GO" id="GO:0008360">
    <property type="term" value="P:regulation of cell shape"/>
    <property type="evidence" value="ECO:0007669"/>
    <property type="project" value="UniProtKB-KW"/>
</dbReference>
<dbReference type="Pfam" id="PF00905">
    <property type="entry name" value="Transpeptidase"/>
    <property type="match status" value="1"/>
</dbReference>
<reference evidence="30 31" key="1">
    <citation type="submission" date="2015-01" db="EMBL/GenBank/DDBJ databases">
        <title>Desulfovibrio sp. JC271 draft genome sequence.</title>
        <authorList>
            <person name="Shivani Y."/>
            <person name="Subhash Y."/>
            <person name="Sasikala C."/>
            <person name="Ramana C.V."/>
        </authorList>
    </citation>
    <scope>NUCLEOTIDE SEQUENCE [LARGE SCALE GENOMIC DNA]</scope>
    <source>
        <strain evidence="30 31">JC271</strain>
    </source>
</reference>
<evidence type="ECO:0000256" key="3">
    <source>
        <dbReference type="ARBA" id="ARBA00007090"/>
    </source>
</evidence>
<keyword evidence="8" id="KW-0997">Cell inner membrane</keyword>
<keyword evidence="21" id="KW-0511">Multifunctional enzyme</keyword>
<dbReference type="Gene3D" id="3.40.710.10">
    <property type="entry name" value="DD-peptidase/beta-lactamase superfamily"/>
    <property type="match status" value="2"/>
</dbReference>
<evidence type="ECO:0000256" key="8">
    <source>
        <dbReference type="ARBA" id="ARBA00022519"/>
    </source>
</evidence>
<evidence type="ECO:0000256" key="16">
    <source>
        <dbReference type="ARBA" id="ARBA00022968"/>
    </source>
</evidence>
<dbReference type="RefSeq" id="WP_066856219.1">
    <property type="nucleotide sequence ID" value="NZ_JXMS01000020.1"/>
</dbReference>
<evidence type="ECO:0000313" key="30">
    <source>
        <dbReference type="EMBL" id="OBQ46630.1"/>
    </source>
</evidence>
<dbReference type="UniPathway" id="UPA00219"/>
<comment type="catalytic activity">
    <reaction evidence="25">
        <text>[GlcNAc-(1-&gt;4)-Mur2Ac(oyl-L-Ala-gamma-D-Glu-L-Lys-D-Ala-D-Ala)](n)-di-trans,octa-cis-undecaprenyl diphosphate + beta-D-GlcNAc-(1-&gt;4)-Mur2Ac(oyl-L-Ala-gamma-D-Glu-L-Lys-D-Ala-D-Ala)-di-trans,octa-cis-undecaprenyl diphosphate = [GlcNAc-(1-&gt;4)-Mur2Ac(oyl-L-Ala-gamma-D-Glu-L-Lys-D-Ala-D-Ala)](n+1)-di-trans,octa-cis-undecaprenyl diphosphate + di-trans,octa-cis-undecaprenyl diphosphate + H(+)</text>
        <dbReference type="Rhea" id="RHEA:23708"/>
        <dbReference type="Rhea" id="RHEA-COMP:9602"/>
        <dbReference type="Rhea" id="RHEA-COMP:9603"/>
        <dbReference type="ChEBI" id="CHEBI:15378"/>
        <dbReference type="ChEBI" id="CHEBI:58405"/>
        <dbReference type="ChEBI" id="CHEBI:60033"/>
        <dbReference type="ChEBI" id="CHEBI:78435"/>
        <dbReference type="EC" id="2.4.99.28"/>
    </reaction>
</comment>
<dbReference type="AlphaFoldDB" id="A0A1B7XBF4"/>
<dbReference type="GO" id="GO:0009002">
    <property type="term" value="F:serine-type D-Ala-D-Ala carboxypeptidase activity"/>
    <property type="evidence" value="ECO:0007669"/>
    <property type="project" value="UniProtKB-EC"/>
</dbReference>
<name>A0A1B7XBF4_9BACT</name>
<evidence type="ECO:0000256" key="5">
    <source>
        <dbReference type="ARBA" id="ARBA00012448"/>
    </source>
</evidence>
<evidence type="ECO:0000256" key="18">
    <source>
        <dbReference type="ARBA" id="ARBA00022989"/>
    </source>
</evidence>
<keyword evidence="13" id="KW-0812">Transmembrane</keyword>
<keyword evidence="18" id="KW-1133">Transmembrane helix</keyword>
<comment type="pathway">
    <text evidence="26">Glycan biosynthesis.</text>
</comment>
<keyword evidence="31" id="KW-1185">Reference proteome</keyword>
<dbReference type="EC" id="2.4.99.28" evidence="24"/>
<evidence type="ECO:0000256" key="4">
    <source>
        <dbReference type="ARBA" id="ARBA00007739"/>
    </source>
</evidence>
<comment type="caution">
    <text evidence="30">The sequence shown here is derived from an EMBL/GenBank/DDBJ whole genome shotgun (WGS) entry which is preliminary data.</text>
</comment>
<dbReference type="PANTHER" id="PTHR32282:SF27">
    <property type="entry name" value="PENICILLIN-BINDING PROTEIN 1A"/>
    <property type="match status" value="1"/>
</dbReference>
<keyword evidence="12" id="KW-0808">Transferase</keyword>
<keyword evidence="11" id="KW-0328">Glycosyltransferase</keyword>
<evidence type="ECO:0000256" key="24">
    <source>
        <dbReference type="ARBA" id="ARBA00044770"/>
    </source>
</evidence>
<evidence type="ECO:0000256" key="6">
    <source>
        <dbReference type="ARBA" id="ARBA00018638"/>
    </source>
</evidence>
<proteinExistence type="inferred from homology"/>
<dbReference type="InterPro" id="IPR023346">
    <property type="entry name" value="Lysozyme-like_dom_sf"/>
</dbReference>
<dbReference type="Gene3D" id="2.40.50.140">
    <property type="entry name" value="Nucleic acid-binding proteins"/>
    <property type="match status" value="1"/>
</dbReference>
<evidence type="ECO:0000256" key="22">
    <source>
        <dbReference type="ARBA" id="ARBA00023316"/>
    </source>
</evidence>
<keyword evidence="19" id="KW-0472">Membrane</keyword>
<dbReference type="OrthoDB" id="9766909at2"/>
<comment type="similarity">
    <text evidence="4">In the N-terminal section; belongs to the glycosyltransferase 51 family.</text>
</comment>
<dbReference type="STRING" id="1560234.SP90_11545"/>